<accession>A0AAV1QM83</accession>
<proteinExistence type="predicted"/>
<name>A0AAV1QM83_9ROSI</name>
<keyword evidence="2" id="KW-1185">Reference proteome</keyword>
<protein>
    <submittedName>
        <fullName evidence="1">Uncharacterized protein</fullName>
    </submittedName>
</protein>
<comment type="caution">
    <text evidence="1">The sequence shown here is derived from an EMBL/GenBank/DDBJ whole genome shotgun (WGS) entry which is preliminary data.</text>
</comment>
<evidence type="ECO:0000313" key="2">
    <source>
        <dbReference type="Proteomes" id="UP001314170"/>
    </source>
</evidence>
<evidence type="ECO:0000313" key="1">
    <source>
        <dbReference type="EMBL" id="CAK7322782.1"/>
    </source>
</evidence>
<gene>
    <name evidence="1" type="ORF">DCAF_LOCUS393</name>
</gene>
<dbReference type="AlphaFoldDB" id="A0AAV1QM83"/>
<dbReference type="EMBL" id="CAWUPB010000027">
    <property type="protein sequence ID" value="CAK7322782.1"/>
    <property type="molecule type" value="Genomic_DNA"/>
</dbReference>
<sequence>MRGIGKKKIWCRWKVRFLLEKDGKEEIHGAKAATGEPATVSHHLRLEEKMYRFD</sequence>
<organism evidence="1 2">
    <name type="scientific">Dovyalis caffra</name>
    <dbReference type="NCBI Taxonomy" id="77055"/>
    <lineage>
        <taxon>Eukaryota</taxon>
        <taxon>Viridiplantae</taxon>
        <taxon>Streptophyta</taxon>
        <taxon>Embryophyta</taxon>
        <taxon>Tracheophyta</taxon>
        <taxon>Spermatophyta</taxon>
        <taxon>Magnoliopsida</taxon>
        <taxon>eudicotyledons</taxon>
        <taxon>Gunneridae</taxon>
        <taxon>Pentapetalae</taxon>
        <taxon>rosids</taxon>
        <taxon>fabids</taxon>
        <taxon>Malpighiales</taxon>
        <taxon>Salicaceae</taxon>
        <taxon>Flacourtieae</taxon>
        <taxon>Dovyalis</taxon>
    </lineage>
</organism>
<reference evidence="1 2" key="1">
    <citation type="submission" date="2024-01" db="EMBL/GenBank/DDBJ databases">
        <authorList>
            <person name="Waweru B."/>
        </authorList>
    </citation>
    <scope>NUCLEOTIDE SEQUENCE [LARGE SCALE GENOMIC DNA]</scope>
</reference>
<dbReference type="Proteomes" id="UP001314170">
    <property type="component" value="Unassembled WGS sequence"/>
</dbReference>